<proteinExistence type="predicted"/>
<name>A0A5B6X2K0_9ROSI</name>
<evidence type="ECO:0000313" key="2">
    <source>
        <dbReference type="Proteomes" id="UP000325315"/>
    </source>
</evidence>
<protein>
    <submittedName>
        <fullName evidence="1">Uncharacterized protein</fullName>
    </submittedName>
</protein>
<organism evidence="1 2">
    <name type="scientific">Gossypium australe</name>
    <dbReference type="NCBI Taxonomy" id="47621"/>
    <lineage>
        <taxon>Eukaryota</taxon>
        <taxon>Viridiplantae</taxon>
        <taxon>Streptophyta</taxon>
        <taxon>Embryophyta</taxon>
        <taxon>Tracheophyta</taxon>
        <taxon>Spermatophyta</taxon>
        <taxon>Magnoliopsida</taxon>
        <taxon>eudicotyledons</taxon>
        <taxon>Gunneridae</taxon>
        <taxon>Pentapetalae</taxon>
        <taxon>rosids</taxon>
        <taxon>malvids</taxon>
        <taxon>Malvales</taxon>
        <taxon>Malvaceae</taxon>
        <taxon>Malvoideae</taxon>
        <taxon>Gossypium</taxon>
    </lineage>
</organism>
<dbReference type="EMBL" id="SMMG02000001">
    <property type="protein sequence ID" value="KAA3488390.1"/>
    <property type="molecule type" value="Genomic_DNA"/>
</dbReference>
<reference evidence="1" key="1">
    <citation type="submission" date="2019-08" db="EMBL/GenBank/DDBJ databases">
        <authorList>
            <person name="Liu F."/>
        </authorList>
    </citation>
    <scope>NUCLEOTIDE SEQUENCE [LARGE SCALE GENOMIC DNA]</scope>
    <source>
        <strain evidence="1">PA1801</strain>
        <tissue evidence="1">Leaf</tissue>
    </source>
</reference>
<sequence>MSQLKSMMGDIIRISLATSKIILREKGRSIDLNKGHLEADYEPKLEKVVALVVELEKETTKDPVIVKILFPSRLEADDEPKLEEVVTSVVELEKETIKDLAVVKILFPSRLEEIKTE</sequence>
<keyword evidence="2" id="KW-1185">Reference proteome</keyword>
<comment type="caution">
    <text evidence="1">The sequence shown here is derived from an EMBL/GenBank/DDBJ whole genome shotgun (WGS) entry which is preliminary data.</text>
</comment>
<dbReference type="AlphaFoldDB" id="A0A5B6X2K0"/>
<accession>A0A5B6X2K0</accession>
<evidence type="ECO:0000313" key="1">
    <source>
        <dbReference type="EMBL" id="KAA3488390.1"/>
    </source>
</evidence>
<dbReference type="Proteomes" id="UP000325315">
    <property type="component" value="Unassembled WGS sequence"/>
</dbReference>
<gene>
    <name evidence="1" type="ORF">EPI10_032149</name>
</gene>